<organism evidence="1">
    <name type="scientific">Cladocopium goreaui</name>
    <dbReference type="NCBI Taxonomy" id="2562237"/>
    <lineage>
        <taxon>Eukaryota</taxon>
        <taxon>Sar</taxon>
        <taxon>Alveolata</taxon>
        <taxon>Dinophyceae</taxon>
        <taxon>Suessiales</taxon>
        <taxon>Symbiodiniaceae</taxon>
        <taxon>Cladocopium</taxon>
    </lineage>
</organism>
<dbReference type="OrthoDB" id="10616581at2759"/>
<proteinExistence type="predicted"/>
<dbReference type="EMBL" id="CAMXCT010000914">
    <property type="protein sequence ID" value="CAI3984751.1"/>
    <property type="molecule type" value="Genomic_DNA"/>
</dbReference>
<dbReference type="EMBL" id="CAMXCT020000914">
    <property type="protein sequence ID" value="CAL1138126.1"/>
    <property type="molecule type" value="Genomic_DNA"/>
</dbReference>
<dbReference type="EMBL" id="CAMXCT030000914">
    <property type="protein sequence ID" value="CAL4772063.1"/>
    <property type="molecule type" value="Genomic_DNA"/>
</dbReference>
<reference evidence="2" key="2">
    <citation type="submission" date="2024-04" db="EMBL/GenBank/DDBJ databases">
        <authorList>
            <person name="Chen Y."/>
            <person name="Shah S."/>
            <person name="Dougan E. K."/>
            <person name="Thang M."/>
            <person name="Chan C."/>
        </authorList>
    </citation>
    <scope>NUCLEOTIDE SEQUENCE [LARGE SCALE GENOMIC DNA]</scope>
</reference>
<name>A0A9P1C498_9DINO</name>
<dbReference type="Proteomes" id="UP001152797">
    <property type="component" value="Unassembled WGS sequence"/>
</dbReference>
<evidence type="ECO:0000313" key="3">
    <source>
        <dbReference type="EMBL" id="CAL4772063.1"/>
    </source>
</evidence>
<evidence type="ECO:0000313" key="1">
    <source>
        <dbReference type="EMBL" id="CAI3984751.1"/>
    </source>
</evidence>
<evidence type="ECO:0000313" key="2">
    <source>
        <dbReference type="EMBL" id="CAL1138126.1"/>
    </source>
</evidence>
<evidence type="ECO:0000313" key="4">
    <source>
        <dbReference type="Proteomes" id="UP001152797"/>
    </source>
</evidence>
<protein>
    <submittedName>
        <fullName evidence="3">Nuclear pore complex protein Nup85</fullName>
    </submittedName>
</protein>
<gene>
    <name evidence="1" type="ORF">C1SCF055_LOCUS12270</name>
</gene>
<reference evidence="1" key="1">
    <citation type="submission" date="2022-10" db="EMBL/GenBank/DDBJ databases">
        <authorList>
            <person name="Chen Y."/>
            <person name="Dougan E. K."/>
            <person name="Chan C."/>
            <person name="Rhodes N."/>
            <person name="Thang M."/>
        </authorList>
    </citation>
    <scope>NUCLEOTIDE SEQUENCE</scope>
</reference>
<comment type="caution">
    <text evidence="1">The sequence shown here is derived from an EMBL/GenBank/DDBJ whole genome shotgun (WGS) entry which is preliminary data.</text>
</comment>
<keyword evidence="4" id="KW-1185">Reference proteome</keyword>
<dbReference type="AlphaFoldDB" id="A0A9P1C498"/>
<sequence length="335" mass="37898">MEPSFILRDVVILAACGSLALKDLVARASDAQVTQSSFWEKVTEATRSTYSHTGLDGLEDNLELARLYTKIGAWHRDVFEAVFENNELPGEGRQQKVRRLTDLHGMSFKQLVDVLSIFARAGSASLQISGWATRAFSAARERIQEEDPEVEWQDFSTEQMLSIIDSMARFSTQNNETILRKFGRERLHPKLLQLEPKDVAKLCSAYSHLGFQHHTVFKEVLLAISDEQQQIQRQRILGLTAAGAEEKFRFGSTEMALILDAMLVLKLYRGNNPWFAWGQRFQDLTEIFMRRLETSKDLEHMAARPLAAGAYALGRAKKGSEGLCQSMMVPWPIST</sequence>
<accession>A0A9P1C498</accession>